<evidence type="ECO:0000256" key="6">
    <source>
        <dbReference type="ARBA" id="ARBA00022832"/>
    </source>
</evidence>
<comment type="catalytic activity">
    <reaction evidence="15">
        <text>(2S)-2-methylbutanoyl-CoA + malonyl-[ACP] + H(+) = (4S)-4-methyl-3-oxohexanoyl-[ACP] + CO2 + CoA</text>
        <dbReference type="Rhea" id="RHEA:42276"/>
        <dbReference type="Rhea" id="RHEA-COMP:9623"/>
        <dbReference type="Rhea" id="RHEA-COMP:17148"/>
        <dbReference type="ChEBI" id="CHEBI:15378"/>
        <dbReference type="ChEBI" id="CHEBI:16526"/>
        <dbReference type="ChEBI" id="CHEBI:57287"/>
        <dbReference type="ChEBI" id="CHEBI:78449"/>
        <dbReference type="ChEBI" id="CHEBI:88166"/>
        <dbReference type="ChEBI" id="CHEBI:167462"/>
        <dbReference type="EC" id="2.3.1.300"/>
    </reaction>
    <physiologicalReaction direction="left-to-right" evidence="15">
        <dbReference type="Rhea" id="RHEA:42277"/>
    </physiologicalReaction>
</comment>
<dbReference type="Pfam" id="PF08545">
    <property type="entry name" value="ACP_syn_III"/>
    <property type="match status" value="1"/>
</dbReference>
<evidence type="ECO:0000256" key="2">
    <source>
        <dbReference type="ARBA" id="ARBA00008642"/>
    </source>
</evidence>
<evidence type="ECO:0000256" key="16">
    <source>
        <dbReference type="ARBA" id="ARBA00052467"/>
    </source>
</evidence>
<name>A0A2B2DN90_PRIMG</name>
<evidence type="ECO:0000256" key="18">
    <source>
        <dbReference type="ARBA" id="ARBA00052985"/>
    </source>
</evidence>
<evidence type="ECO:0000256" key="8">
    <source>
        <dbReference type="ARBA" id="ARBA00023160"/>
    </source>
</evidence>
<comment type="pathway">
    <text evidence="1 20">Lipid metabolism; fatty acid biosynthesis.</text>
</comment>
<keyword evidence="3 20" id="KW-0963">Cytoplasm</keyword>
<evidence type="ECO:0000256" key="14">
    <source>
        <dbReference type="ARBA" id="ARBA00052279"/>
    </source>
</evidence>
<dbReference type="NCBIfam" id="TIGR00747">
    <property type="entry name" value="fabH"/>
    <property type="match status" value="1"/>
</dbReference>
<dbReference type="Gene3D" id="3.40.47.10">
    <property type="match status" value="1"/>
</dbReference>
<comment type="catalytic activity">
    <reaction evidence="10">
        <text>pentanoyl-CoA + malonyl-[ACP] + H(+) = 3-oxoheptanoyl-[ACP] + CO2 + CoA</text>
        <dbReference type="Rhea" id="RHEA:42252"/>
        <dbReference type="Rhea" id="RHEA-COMP:9623"/>
        <dbReference type="Rhea" id="RHEA-COMP:9943"/>
        <dbReference type="ChEBI" id="CHEBI:15378"/>
        <dbReference type="ChEBI" id="CHEBI:16526"/>
        <dbReference type="ChEBI" id="CHEBI:57287"/>
        <dbReference type="ChEBI" id="CHEBI:57389"/>
        <dbReference type="ChEBI" id="CHEBI:78449"/>
        <dbReference type="ChEBI" id="CHEBI:78824"/>
    </reaction>
    <physiologicalReaction direction="left-to-right" evidence="10">
        <dbReference type="Rhea" id="RHEA:42253"/>
    </physiologicalReaction>
</comment>
<keyword evidence="6 20" id="KW-0276">Fatty acid metabolism</keyword>
<comment type="domain">
    <text evidence="20">The last Arg residue of the ACP-binding site is essential for the weak association between ACP/AcpP and FabH.</text>
</comment>
<comment type="catalytic activity">
    <reaction evidence="13">
        <text>hexanoyl-CoA + malonyl-[ACP] + H(+) = 3-oxooctanoyl-[ACP] + CO2 + CoA</text>
        <dbReference type="Rhea" id="RHEA:42256"/>
        <dbReference type="Rhea" id="RHEA-COMP:9623"/>
        <dbReference type="Rhea" id="RHEA-COMP:9633"/>
        <dbReference type="ChEBI" id="CHEBI:15378"/>
        <dbReference type="ChEBI" id="CHEBI:16526"/>
        <dbReference type="ChEBI" id="CHEBI:57287"/>
        <dbReference type="ChEBI" id="CHEBI:62620"/>
        <dbReference type="ChEBI" id="CHEBI:78449"/>
        <dbReference type="ChEBI" id="CHEBI:78460"/>
    </reaction>
    <physiologicalReaction direction="left-to-right" evidence="13">
        <dbReference type="Rhea" id="RHEA:42257"/>
    </physiologicalReaction>
</comment>
<dbReference type="PANTHER" id="PTHR34069">
    <property type="entry name" value="3-OXOACYL-[ACYL-CARRIER-PROTEIN] SYNTHASE 3"/>
    <property type="match status" value="1"/>
</dbReference>
<evidence type="ECO:0000256" key="5">
    <source>
        <dbReference type="ARBA" id="ARBA00022679"/>
    </source>
</evidence>
<evidence type="ECO:0000256" key="13">
    <source>
        <dbReference type="ARBA" id="ARBA00051330"/>
    </source>
</evidence>
<comment type="caution">
    <text evidence="23">The sequence shown here is derived from an EMBL/GenBank/DDBJ whole genome shotgun (WGS) entry which is preliminary data.</text>
</comment>
<dbReference type="GO" id="GO:0044550">
    <property type="term" value="P:secondary metabolite biosynthetic process"/>
    <property type="evidence" value="ECO:0007669"/>
    <property type="project" value="TreeGrafter"/>
</dbReference>
<evidence type="ECO:0000313" key="23">
    <source>
        <dbReference type="EMBL" id="PES39389.1"/>
    </source>
</evidence>
<dbReference type="GO" id="GO:0033818">
    <property type="term" value="F:beta-ketoacyl-acyl-carrier-protein synthase III activity"/>
    <property type="evidence" value="ECO:0007669"/>
    <property type="project" value="UniProtKB-UniRule"/>
</dbReference>
<evidence type="ECO:0000256" key="4">
    <source>
        <dbReference type="ARBA" id="ARBA00022516"/>
    </source>
</evidence>
<keyword evidence="9 20" id="KW-0012">Acyltransferase</keyword>
<accession>A0A2B2DN90</accession>
<feature type="active site" evidence="20">
    <location>
        <position position="115"/>
    </location>
</feature>
<dbReference type="InterPro" id="IPR016039">
    <property type="entry name" value="Thiolase-like"/>
</dbReference>
<keyword evidence="4 20" id="KW-0444">Lipid biosynthesis</keyword>
<evidence type="ECO:0000256" key="20">
    <source>
        <dbReference type="HAMAP-Rule" id="MF_01815"/>
    </source>
</evidence>
<evidence type="ECO:0000256" key="19">
    <source>
        <dbReference type="ARBA" id="ARBA00056015"/>
    </source>
</evidence>
<evidence type="ECO:0000313" key="24">
    <source>
        <dbReference type="Proteomes" id="UP000220341"/>
    </source>
</evidence>
<comment type="function">
    <text evidence="20">Catalyzes the condensation reaction of fatty acid synthesis by the addition to an acyl acceptor of two carbons from malonyl-ACP. Catalyzes the first condensation reaction which initiates fatty acid synthesis and may therefore play a role in governing the total rate of fatty acid production. Possesses both acetoacetyl-ACP synthase and acetyl transacylase activities. Its substrate specificity determines the biosynthesis of branched-chain and/or straight-chain of fatty acids.</text>
</comment>
<evidence type="ECO:0000256" key="17">
    <source>
        <dbReference type="ARBA" id="ARBA00052801"/>
    </source>
</evidence>
<evidence type="ECO:0000256" key="10">
    <source>
        <dbReference type="ARBA" id="ARBA00050479"/>
    </source>
</evidence>
<dbReference type="Proteomes" id="UP000220341">
    <property type="component" value="Unassembled WGS sequence"/>
</dbReference>
<dbReference type="SUPFAM" id="SSF53901">
    <property type="entry name" value="Thiolase-like"/>
    <property type="match status" value="1"/>
</dbReference>
<evidence type="ECO:0000259" key="21">
    <source>
        <dbReference type="Pfam" id="PF08541"/>
    </source>
</evidence>
<evidence type="ECO:0000256" key="9">
    <source>
        <dbReference type="ARBA" id="ARBA00023315"/>
    </source>
</evidence>
<evidence type="ECO:0000256" key="3">
    <source>
        <dbReference type="ARBA" id="ARBA00022490"/>
    </source>
</evidence>
<dbReference type="AlphaFoldDB" id="A0A2B2DN90"/>
<comment type="function">
    <text evidence="19">Catalyzes the condensation reaction of fatty acid synthesis by the addition to an acyl acceptor of two carbons from malonyl-ACP. Catalyzes the first condensation reaction which initiates fatty acid synthesis and may therefore play a role in governing the total rate of fatty acid production. Possesses both acetoacetyl-ACP synthase and acetyl transacylase activities. Has some substrate specificity for branched chain acyl-CoA, determining the biosynthesis of branched-chain of fatty acids instead of straight-chain.</text>
</comment>
<comment type="similarity">
    <text evidence="2 20">Belongs to the thiolase-like superfamily. FabH family.</text>
</comment>
<comment type="subcellular location">
    <subcellularLocation>
        <location evidence="20">Cytoplasm</location>
    </subcellularLocation>
</comment>
<dbReference type="EMBL" id="NTYW01000009">
    <property type="protein sequence ID" value="PES39389.1"/>
    <property type="molecule type" value="Genomic_DNA"/>
</dbReference>
<comment type="catalytic activity">
    <reaction evidence="14">
        <text>heptanoyl-CoA + malonyl-[ACP] + H(+) = 3-oxononanoyl-[ACP] + CO2 + CoA</text>
        <dbReference type="Rhea" id="RHEA:42260"/>
        <dbReference type="Rhea" id="RHEA-COMP:9623"/>
        <dbReference type="Rhea" id="RHEA-COMP:9944"/>
        <dbReference type="ChEBI" id="CHEBI:15378"/>
        <dbReference type="ChEBI" id="CHEBI:16526"/>
        <dbReference type="ChEBI" id="CHEBI:57287"/>
        <dbReference type="ChEBI" id="CHEBI:78449"/>
        <dbReference type="ChEBI" id="CHEBI:78811"/>
        <dbReference type="ChEBI" id="CHEBI:78826"/>
    </reaction>
    <physiologicalReaction direction="left-to-right" evidence="14">
        <dbReference type="Rhea" id="RHEA:42261"/>
    </physiologicalReaction>
</comment>
<dbReference type="PANTHER" id="PTHR34069:SF2">
    <property type="entry name" value="BETA-KETOACYL-[ACYL-CARRIER-PROTEIN] SYNTHASE III"/>
    <property type="match status" value="1"/>
</dbReference>
<keyword evidence="5 20" id="KW-0808">Transferase</keyword>
<dbReference type="CDD" id="cd00830">
    <property type="entry name" value="KAS_III"/>
    <property type="match status" value="1"/>
</dbReference>
<dbReference type="InterPro" id="IPR013747">
    <property type="entry name" value="ACP_syn_III_C"/>
</dbReference>
<comment type="catalytic activity">
    <reaction evidence="16">
        <text>2-methylpropanoyl-CoA + malonyl-[ACP] + H(+) = 4-methyl-3-oxopentanoyl-[ACP] + CO2 + CoA</text>
        <dbReference type="Rhea" id="RHEA:42268"/>
        <dbReference type="Rhea" id="RHEA-COMP:9623"/>
        <dbReference type="Rhea" id="RHEA-COMP:9940"/>
        <dbReference type="ChEBI" id="CHEBI:15378"/>
        <dbReference type="ChEBI" id="CHEBI:16526"/>
        <dbReference type="ChEBI" id="CHEBI:57287"/>
        <dbReference type="ChEBI" id="CHEBI:57338"/>
        <dbReference type="ChEBI" id="CHEBI:78449"/>
        <dbReference type="ChEBI" id="CHEBI:78820"/>
        <dbReference type="EC" id="2.3.1.300"/>
    </reaction>
    <physiologicalReaction direction="left-to-right" evidence="16">
        <dbReference type="Rhea" id="RHEA:42269"/>
    </physiologicalReaction>
</comment>
<evidence type="ECO:0000256" key="12">
    <source>
        <dbReference type="ARBA" id="ARBA00051096"/>
    </source>
</evidence>
<protein>
    <recommendedName>
        <fullName evidence="20">Beta-ketoacyl-[acyl-carrier-protein] synthase III</fullName>
        <shortName evidence="20">Beta-ketoacyl-ACP synthase III</shortName>
        <shortName evidence="20">KAS III</shortName>
        <ecNumber evidence="20">2.3.1.180</ecNumber>
    </recommendedName>
    <alternativeName>
        <fullName evidence="20">3-oxoacyl-[acyl-carrier-protein] synthase 3</fullName>
    </alternativeName>
    <alternativeName>
        <fullName evidence="20">3-oxoacyl-[acyl-carrier-protein] synthase III</fullName>
    </alternativeName>
</protein>
<feature type="active site" evidence="20">
    <location>
        <position position="282"/>
    </location>
</feature>
<evidence type="ECO:0000256" key="15">
    <source>
        <dbReference type="ARBA" id="ARBA00052407"/>
    </source>
</evidence>
<dbReference type="FunFam" id="3.40.47.10:FF:000004">
    <property type="entry name" value="3-oxoacyl-[acyl-carrier-protein] synthase 3"/>
    <property type="match status" value="1"/>
</dbReference>
<reference evidence="23 24" key="1">
    <citation type="submission" date="2017-09" db="EMBL/GenBank/DDBJ databases">
        <title>Large-scale bioinformatics analysis of Bacillus genomes uncovers conserved roles of natural products in bacterial physiology.</title>
        <authorList>
            <consortium name="Agbiome Team Llc"/>
            <person name="Bleich R.M."/>
            <person name="Kirk G.J."/>
            <person name="Santa Maria K.C."/>
            <person name="Allen S.E."/>
            <person name="Farag S."/>
            <person name="Shank E.A."/>
            <person name="Bowers A."/>
        </authorList>
    </citation>
    <scope>NUCLEOTIDE SEQUENCE [LARGE SCALE GENOMIC DNA]</scope>
    <source>
        <strain evidence="23 24">AFS003013</strain>
    </source>
</reference>
<feature type="region of interest" description="ACP-binding" evidence="20">
    <location>
        <begin position="253"/>
        <end position="257"/>
    </location>
</feature>
<dbReference type="NCBIfam" id="NF006829">
    <property type="entry name" value="PRK09352.1"/>
    <property type="match status" value="1"/>
</dbReference>
<dbReference type="RefSeq" id="WP_035438927.1">
    <property type="nucleotide sequence ID" value="NZ_CATKPS010000011.1"/>
</dbReference>
<dbReference type="EC" id="2.3.1.180" evidence="20"/>
<proteinExistence type="inferred from homology"/>
<dbReference type="InterPro" id="IPR013751">
    <property type="entry name" value="ACP_syn_III_N"/>
</dbReference>
<evidence type="ECO:0000256" key="11">
    <source>
        <dbReference type="ARBA" id="ARBA00050980"/>
    </source>
</evidence>
<keyword evidence="7 20" id="KW-0443">Lipid metabolism</keyword>
<evidence type="ECO:0000256" key="7">
    <source>
        <dbReference type="ARBA" id="ARBA00023098"/>
    </source>
</evidence>
<comment type="catalytic activity">
    <reaction evidence="17">
        <text>butanoyl-CoA + malonyl-[ACP] + H(+) = 3-oxohexanoyl-[ACP] + CO2 + CoA</text>
        <dbReference type="Rhea" id="RHEA:42248"/>
        <dbReference type="Rhea" id="RHEA-COMP:9623"/>
        <dbReference type="Rhea" id="RHEA-COMP:9629"/>
        <dbReference type="ChEBI" id="CHEBI:15378"/>
        <dbReference type="ChEBI" id="CHEBI:16526"/>
        <dbReference type="ChEBI" id="CHEBI:57287"/>
        <dbReference type="ChEBI" id="CHEBI:57371"/>
        <dbReference type="ChEBI" id="CHEBI:78449"/>
        <dbReference type="ChEBI" id="CHEBI:78456"/>
    </reaction>
    <physiologicalReaction direction="left-to-right" evidence="17">
        <dbReference type="Rhea" id="RHEA:42249"/>
    </physiologicalReaction>
</comment>
<dbReference type="InterPro" id="IPR004655">
    <property type="entry name" value="FabH"/>
</dbReference>
<comment type="subunit">
    <text evidence="20">Homodimer.</text>
</comment>
<feature type="domain" description="Beta-ketoacyl-[acyl-carrier-protein] synthase III N-terminal" evidence="22">
    <location>
        <begin position="109"/>
        <end position="187"/>
    </location>
</feature>
<organism evidence="23 24">
    <name type="scientific">Priestia megaterium</name>
    <name type="common">Bacillus megaterium</name>
    <dbReference type="NCBI Taxonomy" id="1404"/>
    <lineage>
        <taxon>Bacteria</taxon>
        <taxon>Bacillati</taxon>
        <taxon>Bacillota</taxon>
        <taxon>Bacilli</taxon>
        <taxon>Bacillales</taxon>
        <taxon>Bacillaceae</taxon>
        <taxon>Priestia</taxon>
    </lineage>
</organism>
<dbReference type="GO" id="GO:0006633">
    <property type="term" value="P:fatty acid biosynthetic process"/>
    <property type="evidence" value="ECO:0007669"/>
    <property type="project" value="UniProtKB-UniRule"/>
</dbReference>
<keyword evidence="8 20" id="KW-0275">Fatty acid biosynthesis</keyword>
<gene>
    <name evidence="20" type="primary">fabH</name>
    <name evidence="23" type="ORF">CN497_10485</name>
</gene>
<dbReference type="Pfam" id="PF08541">
    <property type="entry name" value="ACP_syn_III_C"/>
    <property type="match status" value="1"/>
</dbReference>
<sequence length="331" mass="36028">MIQSKARITGMGIYTPKQKLTNDHLKEMVDTSDEWIVQRTGMKERRIAGEGEYTSTLAIQAVENLLNRYDVKIEDVDAIIVSTTTPDHFFPSVACQVQDYFHIDQAAAFDLSAACAGFTYGLHVANGLVTSGLHKKILVIGAEVMSRITDYTDRATCVLFGDGAGAMLVEYDEHNPSFLGCHYGTDGSGGGNLYRSNLSNTLSGKEINSSGNLVQNGREVYRFAVRTIPKGVEALLKDTSISLSDVNWFIPHSANLRMIEAICAKTDVSMDKTLTSVQYCGNTSSASIPLALNEGIMTGKVQDNDLLILYGFGGGLTHCGLLIKWTCKEKS</sequence>
<feature type="active site" evidence="20">
    <location>
        <position position="252"/>
    </location>
</feature>
<comment type="catalytic activity">
    <reaction evidence="18">
        <text>3-methylbutanoyl-CoA + malonyl-[ACP] + H(+) = 5-methyl-3-oxohexanoyl-[ACP] + CO2 + CoA</text>
        <dbReference type="Rhea" id="RHEA:42272"/>
        <dbReference type="Rhea" id="RHEA-COMP:9623"/>
        <dbReference type="Rhea" id="RHEA-COMP:9941"/>
        <dbReference type="ChEBI" id="CHEBI:15378"/>
        <dbReference type="ChEBI" id="CHEBI:16526"/>
        <dbReference type="ChEBI" id="CHEBI:57287"/>
        <dbReference type="ChEBI" id="CHEBI:57345"/>
        <dbReference type="ChEBI" id="CHEBI:78449"/>
        <dbReference type="ChEBI" id="CHEBI:78822"/>
        <dbReference type="EC" id="2.3.1.300"/>
    </reaction>
    <physiologicalReaction direction="left-to-right" evidence="18">
        <dbReference type="Rhea" id="RHEA:42273"/>
    </physiologicalReaction>
</comment>
<keyword evidence="20" id="KW-0511">Multifunctional enzyme</keyword>
<comment type="catalytic activity">
    <reaction evidence="11">
        <text>malonyl-[ACP] + propanoyl-CoA + H(+) = 3-oxopentanoyl-[ACP] + CO2 + CoA</text>
        <dbReference type="Rhea" id="RHEA:42244"/>
        <dbReference type="Rhea" id="RHEA-COMP:9623"/>
        <dbReference type="Rhea" id="RHEA-COMP:9939"/>
        <dbReference type="ChEBI" id="CHEBI:15378"/>
        <dbReference type="ChEBI" id="CHEBI:16526"/>
        <dbReference type="ChEBI" id="CHEBI:57287"/>
        <dbReference type="ChEBI" id="CHEBI:57392"/>
        <dbReference type="ChEBI" id="CHEBI:78449"/>
        <dbReference type="ChEBI" id="CHEBI:78818"/>
    </reaction>
    <physiologicalReaction direction="left-to-right" evidence="11">
        <dbReference type="Rhea" id="RHEA:42245"/>
    </physiologicalReaction>
</comment>
<evidence type="ECO:0000256" key="1">
    <source>
        <dbReference type="ARBA" id="ARBA00005194"/>
    </source>
</evidence>
<evidence type="ECO:0000259" key="22">
    <source>
        <dbReference type="Pfam" id="PF08545"/>
    </source>
</evidence>
<dbReference type="GO" id="GO:0005737">
    <property type="term" value="C:cytoplasm"/>
    <property type="evidence" value="ECO:0007669"/>
    <property type="project" value="UniProtKB-SubCell"/>
</dbReference>
<feature type="domain" description="Beta-ketoacyl-[acyl-carrier-protein] synthase III C-terminal" evidence="21">
    <location>
        <begin position="236"/>
        <end position="325"/>
    </location>
</feature>
<dbReference type="GO" id="GO:0004315">
    <property type="term" value="F:3-oxoacyl-[acyl-carrier-protein] synthase activity"/>
    <property type="evidence" value="ECO:0007669"/>
    <property type="project" value="InterPro"/>
</dbReference>
<dbReference type="HAMAP" id="MF_01815">
    <property type="entry name" value="FabH"/>
    <property type="match status" value="1"/>
</dbReference>
<comment type="catalytic activity">
    <reaction evidence="12">
        <text>malonyl-[ACP] + acetyl-CoA + H(+) = 3-oxobutanoyl-[ACP] + CO2 + CoA</text>
        <dbReference type="Rhea" id="RHEA:12080"/>
        <dbReference type="Rhea" id="RHEA-COMP:9623"/>
        <dbReference type="Rhea" id="RHEA-COMP:9625"/>
        <dbReference type="ChEBI" id="CHEBI:15378"/>
        <dbReference type="ChEBI" id="CHEBI:16526"/>
        <dbReference type="ChEBI" id="CHEBI:57287"/>
        <dbReference type="ChEBI" id="CHEBI:57288"/>
        <dbReference type="ChEBI" id="CHEBI:78449"/>
        <dbReference type="ChEBI" id="CHEBI:78450"/>
        <dbReference type="EC" id="2.3.1.180"/>
    </reaction>
    <physiologicalReaction direction="left-to-right" evidence="12">
        <dbReference type="Rhea" id="RHEA:12081"/>
    </physiologicalReaction>
</comment>